<proteinExistence type="predicted"/>
<comment type="caution">
    <text evidence="2">The sequence shown here is derived from an EMBL/GenBank/DDBJ whole genome shotgun (WGS) entry which is preliminary data.</text>
</comment>
<gene>
    <name evidence="2" type="ORF">AK812_SmicGene39402</name>
</gene>
<protein>
    <submittedName>
        <fullName evidence="2">Uncharacterized protein</fullName>
    </submittedName>
</protein>
<dbReference type="AlphaFoldDB" id="A0A1Q9CB99"/>
<organism evidence="2 3">
    <name type="scientific">Symbiodinium microadriaticum</name>
    <name type="common">Dinoflagellate</name>
    <name type="synonym">Zooxanthella microadriatica</name>
    <dbReference type="NCBI Taxonomy" id="2951"/>
    <lineage>
        <taxon>Eukaryota</taxon>
        <taxon>Sar</taxon>
        <taxon>Alveolata</taxon>
        <taxon>Dinophyceae</taxon>
        <taxon>Suessiales</taxon>
        <taxon>Symbiodiniaceae</taxon>
        <taxon>Symbiodinium</taxon>
    </lineage>
</organism>
<evidence type="ECO:0000256" key="1">
    <source>
        <dbReference type="SAM" id="Phobius"/>
    </source>
</evidence>
<name>A0A1Q9CB99_SYMMI</name>
<evidence type="ECO:0000313" key="2">
    <source>
        <dbReference type="EMBL" id="OLP80214.1"/>
    </source>
</evidence>
<sequence>MRGIRPCADTASCFTITPSSISHIAILLPIEDAEIFPVGILGRDDRLEGLEAREDSFETSVVGPEKEVRLVLEGTDEQEARRGIIATVIDLVEVAVEVADIAQQQQQRQQQWRLRMCHGSNQMMVSFAFGGKLALGAVLATLGPVGLLLQRGWE</sequence>
<feature type="transmembrane region" description="Helical" evidence="1">
    <location>
        <begin position="123"/>
        <end position="149"/>
    </location>
</feature>
<keyword evidence="1" id="KW-0812">Transmembrane</keyword>
<keyword evidence="3" id="KW-1185">Reference proteome</keyword>
<dbReference type="Proteomes" id="UP000186817">
    <property type="component" value="Unassembled WGS sequence"/>
</dbReference>
<reference evidence="2 3" key="1">
    <citation type="submission" date="2016-02" db="EMBL/GenBank/DDBJ databases">
        <title>Genome analysis of coral dinoflagellate symbionts highlights evolutionary adaptations to a symbiotic lifestyle.</title>
        <authorList>
            <person name="Aranda M."/>
            <person name="Li Y."/>
            <person name="Liew Y.J."/>
            <person name="Baumgarten S."/>
            <person name="Simakov O."/>
            <person name="Wilson M."/>
            <person name="Piel J."/>
            <person name="Ashoor H."/>
            <person name="Bougouffa S."/>
            <person name="Bajic V.B."/>
            <person name="Ryu T."/>
            <person name="Ravasi T."/>
            <person name="Bayer T."/>
            <person name="Micklem G."/>
            <person name="Kim H."/>
            <person name="Bhak J."/>
            <person name="Lajeunesse T.C."/>
            <person name="Voolstra C.R."/>
        </authorList>
    </citation>
    <scope>NUCLEOTIDE SEQUENCE [LARGE SCALE GENOMIC DNA]</scope>
    <source>
        <strain evidence="2 3">CCMP2467</strain>
    </source>
</reference>
<dbReference type="OrthoDB" id="10328406at2759"/>
<evidence type="ECO:0000313" key="3">
    <source>
        <dbReference type="Proteomes" id="UP000186817"/>
    </source>
</evidence>
<dbReference type="EMBL" id="LSRX01001402">
    <property type="protein sequence ID" value="OLP80214.1"/>
    <property type="molecule type" value="Genomic_DNA"/>
</dbReference>
<keyword evidence="1" id="KW-1133">Transmembrane helix</keyword>
<accession>A0A1Q9CB99</accession>
<keyword evidence="1" id="KW-0472">Membrane</keyword>